<evidence type="ECO:0000256" key="1">
    <source>
        <dbReference type="SAM" id="MobiDB-lite"/>
    </source>
</evidence>
<feature type="region of interest" description="Disordered" evidence="1">
    <location>
        <begin position="1"/>
        <end position="131"/>
    </location>
</feature>
<proteinExistence type="predicted"/>
<feature type="compositionally biased region" description="Low complexity" evidence="1">
    <location>
        <begin position="121"/>
        <end position="131"/>
    </location>
</feature>
<dbReference type="InParanoid" id="A0A1W0VXK4"/>
<evidence type="ECO:0000313" key="2">
    <source>
        <dbReference type="EMBL" id="OQU86860.1"/>
    </source>
</evidence>
<reference evidence="3" key="2">
    <citation type="journal article" date="2018" name="Plant J.">
        <title>The Sorghum bicolor reference genome: improved assembly, gene annotations, a transcriptome atlas, and signatures of genome organization.</title>
        <authorList>
            <person name="McCormick R.F."/>
            <person name="Truong S.K."/>
            <person name="Sreedasyam A."/>
            <person name="Jenkins J."/>
            <person name="Shu S."/>
            <person name="Sims D."/>
            <person name="Kennedy M."/>
            <person name="Amirebrahimi M."/>
            <person name="Weers B.D."/>
            <person name="McKinley B."/>
            <person name="Mattison A."/>
            <person name="Morishige D.T."/>
            <person name="Grimwood J."/>
            <person name="Schmutz J."/>
            <person name="Mullet J.E."/>
        </authorList>
    </citation>
    <scope>NUCLEOTIDE SEQUENCE [LARGE SCALE GENOMIC DNA]</scope>
    <source>
        <strain evidence="3">cv. BTx623</strain>
    </source>
</reference>
<gene>
    <name evidence="2" type="ORF">SORBI_3003G166001</name>
</gene>
<dbReference type="Gramene" id="OQU86860">
    <property type="protein sequence ID" value="OQU86860"/>
    <property type="gene ID" value="SORBI_3003G166001"/>
</dbReference>
<dbReference type="AlphaFoldDB" id="A0A1W0VXK4"/>
<dbReference type="ExpressionAtlas" id="A0A1W0VXK4">
    <property type="expression patterns" value="baseline"/>
</dbReference>
<organism evidence="2 3">
    <name type="scientific">Sorghum bicolor</name>
    <name type="common">Sorghum</name>
    <name type="synonym">Sorghum vulgare</name>
    <dbReference type="NCBI Taxonomy" id="4558"/>
    <lineage>
        <taxon>Eukaryota</taxon>
        <taxon>Viridiplantae</taxon>
        <taxon>Streptophyta</taxon>
        <taxon>Embryophyta</taxon>
        <taxon>Tracheophyta</taxon>
        <taxon>Spermatophyta</taxon>
        <taxon>Magnoliopsida</taxon>
        <taxon>Liliopsida</taxon>
        <taxon>Poales</taxon>
        <taxon>Poaceae</taxon>
        <taxon>PACMAD clade</taxon>
        <taxon>Panicoideae</taxon>
        <taxon>Andropogonodae</taxon>
        <taxon>Andropogoneae</taxon>
        <taxon>Sorghinae</taxon>
        <taxon>Sorghum</taxon>
    </lineage>
</organism>
<accession>A0A1W0VXK4</accession>
<reference evidence="2 3" key="1">
    <citation type="journal article" date="2009" name="Nature">
        <title>The Sorghum bicolor genome and the diversification of grasses.</title>
        <authorList>
            <person name="Paterson A.H."/>
            <person name="Bowers J.E."/>
            <person name="Bruggmann R."/>
            <person name="Dubchak I."/>
            <person name="Grimwood J."/>
            <person name="Gundlach H."/>
            <person name="Haberer G."/>
            <person name="Hellsten U."/>
            <person name="Mitros T."/>
            <person name="Poliakov A."/>
            <person name="Schmutz J."/>
            <person name="Spannagl M."/>
            <person name="Tang H."/>
            <person name="Wang X."/>
            <person name="Wicker T."/>
            <person name="Bharti A.K."/>
            <person name="Chapman J."/>
            <person name="Feltus F.A."/>
            <person name="Gowik U."/>
            <person name="Grigoriev I.V."/>
            <person name="Lyons E."/>
            <person name="Maher C.A."/>
            <person name="Martis M."/>
            <person name="Narechania A."/>
            <person name="Otillar R.P."/>
            <person name="Penning B.W."/>
            <person name="Salamov A.A."/>
            <person name="Wang Y."/>
            <person name="Zhang L."/>
            <person name="Carpita N.C."/>
            <person name="Freeling M."/>
            <person name="Gingle A.R."/>
            <person name="Hash C.T."/>
            <person name="Keller B."/>
            <person name="Klein P."/>
            <person name="Kresovich S."/>
            <person name="McCann M.C."/>
            <person name="Ming R."/>
            <person name="Peterson D.G."/>
            <person name="Mehboob-ur-Rahman"/>
            <person name="Ware D."/>
            <person name="Westhoff P."/>
            <person name="Mayer K.F."/>
            <person name="Messing J."/>
            <person name="Rokhsar D.S."/>
        </authorList>
    </citation>
    <scope>NUCLEOTIDE SEQUENCE [LARGE SCALE GENOMIC DNA]</scope>
    <source>
        <strain evidence="3">cv. BTx623</strain>
    </source>
</reference>
<name>A0A1W0VXK4_SORBI</name>
<dbReference type="EMBL" id="CM000762">
    <property type="protein sequence ID" value="OQU86860.1"/>
    <property type="molecule type" value="Genomic_DNA"/>
</dbReference>
<dbReference type="Proteomes" id="UP000000768">
    <property type="component" value="Chromosome 3"/>
</dbReference>
<keyword evidence="3" id="KW-1185">Reference proteome</keyword>
<evidence type="ECO:0000313" key="3">
    <source>
        <dbReference type="Proteomes" id="UP000000768"/>
    </source>
</evidence>
<sequence>MASHDAAPRTYATTPPRHDAPHLIAPPTPFRRRAHRLPHAAVNPAPSDLASPSTHTPPPHRRHAHRSRPRRPPRTLEHRRRRATSFKGVASATNNLRAESEEDRTDEDREYREELGDDYSEGSYDSEGYSD</sequence>
<protein>
    <submittedName>
        <fullName evidence="2">Uncharacterized protein</fullName>
    </submittedName>
</protein>
<feature type="compositionally biased region" description="Basic residues" evidence="1">
    <location>
        <begin position="58"/>
        <end position="84"/>
    </location>
</feature>